<dbReference type="GO" id="GO:0022857">
    <property type="term" value="F:transmembrane transporter activity"/>
    <property type="evidence" value="ECO:0007669"/>
    <property type="project" value="TreeGrafter"/>
</dbReference>
<protein>
    <recommendedName>
        <fullName evidence="10">Tripartite ATP-independent periplasmic transporters DctQ component domain-containing protein</fullName>
    </recommendedName>
</protein>
<evidence type="ECO:0000313" key="11">
    <source>
        <dbReference type="EMBL" id="OGD13368.1"/>
    </source>
</evidence>
<keyword evidence="6 9" id="KW-1133">Transmembrane helix</keyword>
<sequence length="168" mass="19475">MKENNSILIDRLIGYFDKILITLVIILGIILIGINAIQIIIRGFFNTSFLWVLEFSEFLGIWIVLLGASVMFLRDTEIKVTVILGYFPEKVRRVIEIMISVLGIVFSIYLIWGNLNYQQYVGIIKADYLPFSFRVHTYPLYVFGISVMYNCLNVIFRPDSDSKGRFLE</sequence>
<evidence type="ECO:0000256" key="9">
    <source>
        <dbReference type="SAM" id="Phobius"/>
    </source>
</evidence>
<feature type="transmembrane region" description="Helical" evidence="9">
    <location>
        <begin position="20"/>
        <end position="45"/>
    </location>
</feature>
<dbReference type="AlphaFoldDB" id="A0A1F5A4Q6"/>
<accession>A0A1F5A4Q6</accession>
<feature type="transmembrane region" description="Helical" evidence="9">
    <location>
        <begin position="138"/>
        <end position="156"/>
    </location>
</feature>
<evidence type="ECO:0000256" key="3">
    <source>
        <dbReference type="ARBA" id="ARBA00022475"/>
    </source>
</evidence>
<keyword evidence="3" id="KW-1003">Cell membrane</keyword>
<name>A0A1F5A4Q6_9BACT</name>
<evidence type="ECO:0000256" key="2">
    <source>
        <dbReference type="ARBA" id="ARBA00022448"/>
    </source>
</evidence>
<evidence type="ECO:0000256" key="7">
    <source>
        <dbReference type="ARBA" id="ARBA00023136"/>
    </source>
</evidence>
<evidence type="ECO:0000256" key="6">
    <source>
        <dbReference type="ARBA" id="ARBA00022989"/>
    </source>
</evidence>
<reference evidence="11 12" key="1">
    <citation type="journal article" date="2016" name="Nat. Commun.">
        <title>Thousands of microbial genomes shed light on interconnected biogeochemical processes in an aquifer system.</title>
        <authorList>
            <person name="Anantharaman K."/>
            <person name="Brown C.T."/>
            <person name="Hug L.A."/>
            <person name="Sharon I."/>
            <person name="Castelle C.J."/>
            <person name="Probst A.J."/>
            <person name="Thomas B.C."/>
            <person name="Singh A."/>
            <person name="Wilkins M.J."/>
            <person name="Karaoz U."/>
            <person name="Brodie E.L."/>
            <person name="Williams K.H."/>
            <person name="Hubbard S.S."/>
            <person name="Banfield J.F."/>
        </authorList>
    </citation>
    <scope>NUCLEOTIDE SEQUENCE [LARGE SCALE GENOMIC DNA]</scope>
</reference>
<evidence type="ECO:0000256" key="8">
    <source>
        <dbReference type="ARBA" id="ARBA00038436"/>
    </source>
</evidence>
<dbReference type="PANTHER" id="PTHR35011">
    <property type="entry name" value="2,3-DIKETO-L-GULONATE TRAP TRANSPORTER SMALL PERMEASE PROTEIN YIAM"/>
    <property type="match status" value="1"/>
</dbReference>
<organism evidence="11 12">
    <name type="scientific">Candidatus Sediminicultor quintus</name>
    <dbReference type="NCBI Taxonomy" id="1797291"/>
    <lineage>
        <taxon>Bacteria</taxon>
        <taxon>Pseudomonadati</taxon>
        <taxon>Atribacterota</taxon>
        <taxon>Candidatus Phoenicimicrobiia</taxon>
        <taxon>Candidatus Pheonicimicrobiales</taxon>
        <taxon>Candidatus Phoenicimicrobiaceae</taxon>
        <taxon>Candidatus Sediminicultor</taxon>
    </lineage>
</organism>
<comment type="subcellular location">
    <subcellularLocation>
        <location evidence="1">Cell inner membrane</location>
        <topology evidence="1">Multi-pass membrane protein</topology>
    </subcellularLocation>
</comment>
<dbReference type="InterPro" id="IPR055348">
    <property type="entry name" value="DctQ"/>
</dbReference>
<keyword evidence="7 9" id="KW-0472">Membrane</keyword>
<dbReference type="GO" id="GO:0005886">
    <property type="term" value="C:plasma membrane"/>
    <property type="evidence" value="ECO:0007669"/>
    <property type="project" value="UniProtKB-SubCell"/>
</dbReference>
<comment type="similarity">
    <text evidence="8">Belongs to the TRAP transporter small permease family.</text>
</comment>
<evidence type="ECO:0000259" key="10">
    <source>
        <dbReference type="Pfam" id="PF04290"/>
    </source>
</evidence>
<dbReference type="Proteomes" id="UP000177701">
    <property type="component" value="Unassembled WGS sequence"/>
</dbReference>
<evidence type="ECO:0000313" key="12">
    <source>
        <dbReference type="Proteomes" id="UP000177701"/>
    </source>
</evidence>
<dbReference type="GO" id="GO:0015740">
    <property type="term" value="P:C4-dicarboxylate transport"/>
    <property type="evidence" value="ECO:0007669"/>
    <property type="project" value="TreeGrafter"/>
</dbReference>
<dbReference type="EMBL" id="MEYH01000112">
    <property type="protein sequence ID" value="OGD13368.1"/>
    <property type="molecule type" value="Genomic_DNA"/>
</dbReference>
<keyword evidence="4" id="KW-0997">Cell inner membrane</keyword>
<dbReference type="PANTHER" id="PTHR35011:SF2">
    <property type="entry name" value="2,3-DIKETO-L-GULONATE TRAP TRANSPORTER SMALL PERMEASE PROTEIN YIAM"/>
    <property type="match status" value="1"/>
</dbReference>
<comment type="caution">
    <text evidence="11">The sequence shown here is derived from an EMBL/GenBank/DDBJ whole genome shotgun (WGS) entry which is preliminary data.</text>
</comment>
<keyword evidence="2" id="KW-0813">Transport</keyword>
<feature type="transmembrane region" description="Helical" evidence="9">
    <location>
        <begin position="51"/>
        <end position="73"/>
    </location>
</feature>
<dbReference type="Pfam" id="PF04290">
    <property type="entry name" value="DctQ"/>
    <property type="match status" value="1"/>
</dbReference>
<feature type="domain" description="Tripartite ATP-independent periplasmic transporters DctQ component" evidence="10">
    <location>
        <begin position="32"/>
        <end position="122"/>
    </location>
</feature>
<evidence type="ECO:0000256" key="4">
    <source>
        <dbReference type="ARBA" id="ARBA00022519"/>
    </source>
</evidence>
<proteinExistence type="inferred from homology"/>
<evidence type="ECO:0000256" key="5">
    <source>
        <dbReference type="ARBA" id="ARBA00022692"/>
    </source>
</evidence>
<feature type="transmembrane region" description="Helical" evidence="9">
    <location>
        <begin position="94"/>
        <end position="112"/>
    </location>
</feature>
<keyword evidence="5 9" id="KW-0812">Transmembrane</keyword>
<dbReference type="InterPro" id="IPR007387">
    <property type="entry name" value="TRAP_DctQ"/>
</dbReference>
<gene>
    <name evidence="11" type="ORF">A2V47_05340</name>
</gene>
<dbReference type="STRING" id="1797291.A2V47_05340"/>
<evidence type="ECO:0000256" key="1">
    <source>
        <dbReference type="ARBA" id="ARBA00004429"/>
    </source>
</evidence>